<reference evidence="3 4" key="1">
    <citation type="journal article" date="2023" name="Sci. Data">
        <title>Genome assembly of the Korean intertidal mud-creeper Batillaria attramentaria.</title>
        <authorList>
            <person name="Patra A.K."/>
            <person name="Ho P.T."/>
            <person name="Jun S."/>
            <person name="Lee S.J."/>
            <person name="Kim Y."/>
            <person name="Won Y.J."/>
        </authorList>
    </citation>
    <scope>NUCLEOTIDE SEQUENCE [LARGE SCALE GENOMIC DNA]</scope>
    <source>
        <strain evidence="3">Wonlab-2016</strain>
    </source>
</reference>
<proteinExistence type="predicted"/>
<accession>A0ABD0KEG0</accession>
<keyword evidence="4" id="KW-1185">Reference proteome</keyword>
<dbReference type="InterPro" id="IPR013783">
    <property type="entry name" value="Ig-like_fold"/>
</dbReference>
<feature type="compositionally biased region" description="Low complexity" evidence="2">
    <location>
        <begin position="366"/>
        <end position="395"/>
    </location>
</feature>
<feature type="region of interest" description="Disordered" evidence="2">
    <location>
        <begin position="590"/>
        <end position="641"/>
    </location>
</feature>
<feature type="non-terminal residue" evidence="3">
    <location>
        <position position="948"/>
    </location>
</feature>
<dbReference type="PROSITE" id="PS50194">
    <property type="entry name" value="FILAMIN_REPEAT"/>
    <property type="match status" value="1"/>
</dbReference>
<evidence type="ECO:0000256" key="1">
    <source>
        <dbReference type="PROSITE-ProRule" id="PRU00087"/>
    </source>
</evidence>
<dbReference type="AlphaFoldDB" id="A0ABD0KEG0"/>
<comment type="caution">
    <text evidence="3">The sequence shown here is derived from an EMBL/GenBank/DDBJ whole genome shotgun (WGS) entry which is preliminary data.</text>
</comment>
<organism evidence="3 4">
    <name type="scientific">Batillaria attramentaria</name>
    <dbReference type="NCBI Taxonomy" id="370345"/>
    <lineage>
        <taxon>Eukaryota</taxon>
        <taxon>Metazoa</taxon>
        <taxon>Spiralia</taxon>
        <taxon>Lophotrochozoa</taxon>
        <taxon>Mollusca</taxon>
        <taxon>Gastropoda</taxon>
        <taxon>Caenogastropoda</taxon>
        <taxon>Sorbeoconcha</taxon>
        <taxon>Cerithioidea</taxon>
        <taxon>Batillariidae</taxon>
        <taxon>Batillaria</taxon>
    </lineage>
</organism>
<evidence type="ECO:0000256" key="2">
    <source>
        <dbReference type="SAM" id="MobiDB-lite"/>
    </source>
</evidence>
<feature type="compositionally biased region" description="Low complexity" evidence="2">
    <location>
        <begin position="503"/>
        <end position="525"/>
    </location>
</feature>
<feature type="region of interest" description="Disordered" evidence="2">
    <location>
        <begin position="803"/>
        <end position="834"/>
    </location>
</feature>
<feature type="repeat" description="Filamin" evidence="1">
    <location>
        <begin position="825"/>
        <end position="907"/>
    </location>
</feature>
<feature type="region of interest" description="Disordered" evidence="2">
    <location>
        <begin position="1"/>
        <end position="65"/>
    </location>
</feature>
<feature type="compositionally biased region" description="Polar residues" evidence="2">
    <location>
        <begin position="8"/>
        <end position="20"/>
    </location>
</feature>
<gene>
    <name evidence="3" type="ORF">BaRGS_00023294</name>
</gene>
<evidence type="ECO:0000313" key="4">
    <source>
        <dbReference type="Proteomes" id="UP001519460"/>
    </source>
</evidence>
<feature type="region of interest" description="Disordered" evidence="2">
    <location>
        <begin position="317"/>
        <end position="395"/>
    </location>
</feature>
<feature type="compositionally biased region" description="Low complexity" evidence="2">
    <location>
        <begin position="591"/>
        <end position="611"/>
    </location>
</feature>
<feature type="compositionally biased region" description="Polar residues" evidence="2">
    <location>
        <begin position="326"/>
        <end position="365"/>
    </location>
</feature>
<feature type="non-terminal residue" evidence="3">
    <location>
        <position position="1"/>
    </location>
</feature>
<dbReference type="EMBL" id="JACVVK020000194">
    <property type="protein sequence ID" value="KAK7485484.1"/>
    <property type="molecule type" value="Genomic_DNA"/>
</dbReference>
<feature type="region of interest" description="Disordered" evidence="2">
    <location>
        <begin position="494"/>
        <end position="527"/>
    </location>
</feature>
<dbReference type="SMART" id="SM00557">
    <property type="entry name" value="IG_FLMN"/>
    <property type="match status" value="1"/>
</dbReference>
<feature type="compositionally biased region" description="Basic and acidic residues" evidence="2">
    <location>
        <begin position="227"/>
        <end position="239"/>
    </location>
</feature>
<dbReference type="InterPro" id="IPR001298">
    <property type="entry name" value="Filamin/ABP280_rpt"/>
</dbReference>
<evidence type="ECO:0000313" key="3">
    <source>
        <dbReference type="EMBL" id="KAK7485484.1"/>
    </source>
</evidence>
<feature type="region of interest" description="Disordered" evidence="2">
    <location>
        <begin position="79"/>
        <end position="191"/>
    </location>
</feature>
<protein>
    <submittedName>
        <fullName evidence="3">Uncharacterized protein</fullName>
    </submittedName>
</protein>
<feature type="region of interest" description="Disordered" evidence="2">
    <location>
        <begin position="408"/>
        <end position="457"/>
    </location>
</feature>
<dbReference type="Proteomes" id="UP001519460">
    <property type="component" value="Unassembled WGS sequence"/>
</dbReference>
<dbReference type="InterPro" id="IPR014756">
    <property type="entry name" value="Ig_E-set"/>
</dbReference>
<feature type="compositionally biased region" description="Low complexity" evidence="2">
    <location>
        <begin position="106"/>
        <end position="119"/>
    </location>
</feature>
<dbReference type="SUPFAM" id="SSF81296">
    <property type="entry name" value="E set domains"/>
    <property type="match status" value="1"/>
</dbReference>
<dbReference type="Gene3D" id="2.60.40.10">
    <property type="entry name" value="Immunoglobulins"/>
    <property type="match status" value="1"/>
</dbReference>
<sequence>GEVRVAGSQHSVTASVTLTHDPNPPGAGGNDGRGENRSETSAVTQHSTPSHAASGGEGWGRSDINGTAVTDAKVSLTEKTFHWQGVNQTGGVFSSSGEGEGRTAASSRSLSSSSLSSSSAGETAKNEPKPSPAPSSSSELIVQQTSLTMSVVKQNHQLPNGGSDGENVTLESYDFLEPAPPPPPPKEFRDSTVMPFPMIFRRSKKDPGSKQYNELVKELEQVLEKRNDIRRSKSMRDDADIPETVGSLRASRKMSSSMDNLSVFANKALLSKLESHLKNRGSPGSAVHPGSEKSSPESDEPDITAKFGVVLKSPVKTEKNPPFFTSADSNTTPVVNGHTSVGVGQTSWTTAERRTSSTVSSPTQIRSSSVTSPRHSSSVTSPRHSSSVTSQGHSNAVSVVTVSSDAAVSRSRAGHVTNGHADSSSLSPHSVHEQESFSQDMSFGSEEEFPSSVGPYGFSTLPNMGHYKKNHQHVTGRSQTLDSNFRHITRISVSKSMDSLPGSRSNQSNHSFSSSSPPPQHQSQDLSHRWTLDRQGSVPMKTIVEHFNETDPEDIPAWNAALKNSKKHKERGVHRSISQRMVQKIFRVIRPSSKSNASAPVSRSSSFSPASRHVQNTPQARADDSHVQRNSTSRISGADDLVVELPSQQKVSVVPISDVRGVRSESRSVGNEVRHTHVQQDTQDGRLTVELPNKHIAAIVPVSSHTTQNIGGWTHTTTDSTSGQVVSRSRTSTVHRGSNHNSSDNSLTVELPNHHRANIVPTLPRTSTSNTANSVNRLGFPQGGNPNVKLVRSASAASAYRQTYRPAEKGSPFTQEIGEGVLPPAHGDGLYRGEEDKPATFYIDARGMTGEPSVQVDGPNSIAKCSIDPQMDGQYAVTYVPVEVGMFDVQVKWNGKEIHGSPFHPKVVCARKVQVVGGWQHYMDAKERVHLVVNEEKQIPFETSEAGP</sequence>
<dbReference type="Pfam" id="PF00630">
    <property type="entry name" value="Filamin"/>
    <property type="match status" value="1"/>
</dbReference>
<name>A0ABD0KEG0_9CAEN</name>
<feature type="compositionally biased region" description="Polar residues" evidence="2">
    <location>
        <begin position="39"/>
        <end position="51"/>
    </location>
</feature>
<feature type="region of interest" description="Disordered" evidence="2">
    <location>
        <begin position="275"/>
        <end position="305"/>
    </location>
</feature>
<dbReference type="InterPro" id="IPR017868">
    <property type="entry name" value="Filamin/ABP280_repeat-like"/>
</dbReference>
<feature type="region of interest" description="Disordered" evidence="2">
    <location>
        <begin position="227"/>
        <end position="257"/>
    </location>
</feature>
<feature type="compositionally biased region" description="Polar residues" evidence="2">
    <location>
        <begin position="139"/>
        <end position="160"/>
    </location>
</feature>